<accession>A0A662ZEY0</accession>
<feature type="binding site" evidence="9">
    <location>
        <position position="162"/>
    </location>
    <ligand>
        <name>GTP</name>
        <dbReference type="ChEBI" id="CHEBI:37565"/>
    </ligand>
</feature>
<sequence>MTEDNKSIKEQTGYHITDVTESAKLPTPFGIFNIIAFKDEQNKEHAAVYMGDITTDAPVLARIHSECLTGDTMFSLKCDCGFQLEAAMKQIAKEKRGVLLYVRQEGRGIGLFNKIKAYHLQDNGMDTVDANLHLGFPADARHYEICAEMFNYLKVKSIKLMTNNPLKVAEMKKYNINVVERVAIEVGRNKYNENYLDTKEERMGHWLTHGNH</sequence>
<dbReference type="GO" id="GO:0003935">
    <property type="term" value="F:GTP cyclohydrolase II activity"/>
    <property type="evidence" value="ECO:0007669"/>
    <property type="project" value="UniProtKB-UniRule"/>
</dbReference>
<dbReference type="PANTHER" id="PTHR21327:SF18">
    <property type="entry name" value="3,4-DIHYDROXY-2-BUTANONE 4-PHOSPHATE SYNTHASE"/>
    <property type="match status" value="1"/>
</dbReference>
<feature type="active site" description="Proton acceptor" evidence="9">
    <location>
        <position position="139"/>
    </location>
</feature>
<dbReference type="Pfam" id="PF00925">
    <property type="entry name" value="GTP_cyclohydro2"/>
    <property type="match status" value="1"/>
</dbReference>
<evidence type="ECO:0000256" key="7">
    <source>
        <dbReference type="ARBA" id="ARBA00023134"/>
    </source>
</evidence>
<reference evidence="11 12" key="1">
    <citation type="submission" date="2016-10" db="EMBL/GenBank/DDBJ databases">
        <authorList>
            <person name="Varghese N."/>
            <person name="Submissions S."/>
        </authorList>
    </citation>
    <scope>NUCLEOTIDE SEQUENCE [LARGE SCALE GENOMIC DNA]</scope>
    <source>
        <strain evidence="11 12">DSM 1361</strain>
    </source>
</reference>
<feature type="binding site" evidence="9">
    <location>
        <position position="80"/>
    </location>
    <ligand>
        <name>Zn(2+)</name>
        <dbReference type="ChEBI" id="CHEBI:29105"/>
        <note>catalytic</note>
    </ligand>
</feature>
<feature type="binding site" evidence="9">
    <location>
        <position position="67"/>
    </location>
    <ligand>
        <name>Zn(2+)</name>
        <dbReference type="ChEBI" id="CHEBI:29105"/>
        <note>catalytic</note>
    </ligand>
</feature>
<comment type="function">
    <text evidence="9">Catalyzes the conversion of GTP to 2,5-diamino-6-ribosylamino-4(3H)-pyrimidinone 5'-phosphate (DARP), formate and pyrophosphate.</text>
</comment>
<evidence type="ECO:0000256" key="6">
    <source>
        <dbReference type="ARBA" id="ARBA00022833"/>
    </source>
</evidence>
<protein>
    <recommendedName>
        <fullName evidence="9">GTP cyclohydrolase-2</fullName>
        <ecNumber evidence="9">3.5.4.25</ecNumber>
    </recommendedName>
    <alternativeName>
        <fullName evidence="9">GTP cyclohydrolase II</fullName>
    </alternativeName>
</protein>
<evidence type="ECO:0000259" key="10">
    <source>
        <dbReference type="Pfam" id="PF00925"/>
    </source>
</evidence>
<comment type="pathway">
    <text evidence="1 9">Cofactor biosynthesis; riboflavin biosynthesis; 5-amino-6-(D-ribitylamino)uracil from GTP: step 1/4.</text>
</comment>
<keyword evidence="4 9" id="KW-0547">Nucleotide-binding</keyword>
<feature type="binding site" evidence="9">
    <location>
        <begin position="105"/>
        <end position="107"/>
    </location>
    <ligand>
        <name>GTP</name>
        <dbReference type="ChEBI" id="CHEBI:37565"/>
    </ligand>
</feature>
<feature type="binding site" evidence="9">
    <location>
        <position position="127"/>
    </location>
    <ligand>
        <name>GTP</name>
        <dbReference type="ChEBI" id="CHEBI:37565"/>
    </ligand>
</feature>
<comment type="cofactor">
    <cofactor evidence="9">
        <name>Zn(2+)</name>
        <dbReference type="ChEBI" id="CHEBI:29105"/>
    </cofactor>
    <text evidence="9">Binds 1 zinc ion per subunit.</text>
</comment>
<evidence type="ECO:0000256" key="3">
    <source>
        <dbReference type="ARBA" id="ARBA00022723"/>
    </source>
</evidence>
<keyword evidence="6 9" id="KW-0862">Zinc</keyword>
<dbReference type="UniPathway" id="UPA00275">
    <property type="reaction ID" value="UER00400"/>
</dbReference>
<feature type="active site" description="Nucleophile" evidence="9">
    <location>
        <position position="141"/>
    </location>
</feature>
<keyword evidence="2 9" id="KW-0686">Riboflavin biosynthesis</keyword>
<dbReference type="Proteomes" id="UP000243745">
    <property type="component" value="Unassembled WGS sequence"/>
</dbReference>
<evidence type="ECO:0000256" key="4">
    <source>
        <dbReference type="ARBA" id="ARBA00022741"/>
    </source>
</evidence>
<evidence type="ECO:0000313" key="11">
    <source>
        <dbReference type="EMBL" id="SFP10845.1"/>
    </source>
</evidence>
<evidence type="ECO:0000313" key="12">
    <source>
        <dbReference type="Proteomes" id="UP000243745"/>
    </source>
</evidence>
<comment type="similarity">
    <text evidence="9">Belongs to the GTP cyclohydrolase II family.</text>
</comment>
<proteinExistence type="inferred from homology"/>
<dbReference type="HAMAP" id="MF_00179">
    <property type="entry name" value="RibA"/>
    <property type="match status" value="1"/>
</dbReference>
<dbReference type="EC" id="3.5.4.25" evidence="9"/>
<dbReference type="InterPro" id="IPR036144">
    <property type="entry name" value="RibA-like_sf"/>
</dbReference>
<dbReference type="Gene3D" id="3.40.50.10990">
    <property type="entry name" value="GTP cyclohydrolase II"/>
    <property type="match status" value="1"/>
</dbReference>
<evidence type="ECO:0000256" key="2">
    <source>
        <dbReference type="ARBA" id="ARBA00022619"/>
    </source>
</evidence>
<dbReference type="FunFam" id="3.40.50.10990:FF:000002">
    <property type="entry name" value="GTP cyclohydrolase-2"/>
    <property type="match status" value="1"/>
</dbReference>
<feature type="binding site" evidence="9">
    <location>
        <position position="167"/>
    </location>
    <ligand>
        <name>GTP</name>
        <dbReference type="ChEBI" id="CHEBI:37565"/>
    </ligand>
</feature>
<dbReference type="RefSeq" id="WP_093140588.1">
    <property type="nucleotide sequence ID" value="NZ_FOXF01000005.1"/>
</dbReference>
<dbReference type="EMBL" id="FOXF01000005">
    <property type="protein sequence ID" value="SFP10845.1"/>
    <property type="molecule type" value="Genomic_DNA"/>
</dbReference>
<dbReference type="NCBIfam" id="TIGR00505">
    <property type="entry name" value="ribA"/>
    <property type="match status" value="1"/>
</dbReference>
<evidence type="ECO:0000256" key="1">
    <source>
        <dbReference type="ARBA" id="ARBA00004853"/>
    </source>
</evidence>
<dbReference type="OrthoDB" id="9793111at2"/>
<dbReference type="GO" id="GO:0009231">
    <property type="term" value="P:riboflavin biosynthetic process"/>
    <property type="evidence" value="ECO:0007669"/>
    <property type="project" value="UniProtKB-UniRule"/>
</dbReference>
<dbReference type="PANTHER" id="PTHR21327">
    <property type="entry name" value="GTP CYCLOHYDROLASE II-RELATED"/>
    <property type="match status" value="1"/>
</dbReference>
<evidence type="ECO:0000256" key="8">
    <source>
        <dbReference type="ARBA" id="ARBA00049295"/>
    </source>
</evidence>
<dbReference type="AlphaFoldDB" id="A0A662ZEY0"/>
<name>A0A662ZEY0_9GAMM</name>
<organism evidence="11 12">
    <name type="scientific">Ruminobacter amylophilus</name>
    <dbReference type="NCBI Taxonomy" id="867"/>
    <lineage>
        <taxon>Bacteria</taxon>
        <taxon>Pseudomonadati</taxon>
        <taxon>Pseudomonadota</taxon>
        <taxon>Gammaproteobacteria</taxon>
        <taxon>Aeromonadales</taxon>
        <taxon>Succinivibrionaceae</taxon>
        <taxon>Ruminobacter</taxon>
    </lineage>
</organism>
<gene>
    <name evidence="9" type="primary">ribA</name>
    <name evidence="11" type="ORF">SAMN02910344_00447</name>
</gene>
<dbReference type="CDD" id="cd00641">
    <property type="entry name" value="GTP_cyclohydro2"/>
    <property type="match status" value="1"/>
</dbReference>
<feature type="binding site" evidence="9">
    <location>
        <begin position="62"/>
        <end position="66"/>
    </location>
    <ligand>
        <name>GTP</name>
        <dbReference type="ChEBI" id="CHEBI:37565"/>
    </ligand>
</feature>
<dbReference type="InterPro" id="IPR032677">
    <property type="entry name" value="GTP_cyclohydro_II"/>
</dbReference>
<keyword evidence="12" id="KW-1185">Reference proteome</keyword>
<feature type="binding site" evidence="9">
    <location>
        <position position="78"/>
    </location>
    <ligand>
        <name>Zn(2+)</name>
        <dbReference type="ChEBI" id="CHEBI:29105"/>
        <note>catalytic</note>
    </ligand>
</feature>
<dbReference type="GO" id="GO:0005829">
    <property type="term" value="C:cytosol"/>
    <property type="evidence" value="ECO:0007669"/>
    <property type="project" value="TreeGrafter"/>
</dbReference>
<comment type="catalytic activity">
    <reaction evidence="8 9">
        <text>GTP + 4 H2O = 2,5-diamino-6-hydroxy-4-(5-phosphoribosylamino)-pyrimidine + formate + 2 phosphate + 3 H(+)</text>
        <dbReference type="Rhea" id="RHEA:23704"/>
        <dbReference type="ChEBI" id="CHEBI:15377"/>
        <dbReference type="ChEBI" id="CHEBI:15378"/>
        <dbReference type="ChEBI" id="CHEBI:15740"/>
        <dbReference type="ChEBI" id="CHEBI:37565"/>
        <dbReference type="ChEBI" id="CHEBI:43474"/>
        <dbReference type="ChEBI" id="CHEBI:58614"/>
        <dbReference type="EC" id="3.5.4.25"/>
    </reaction>
</comment>
<dbReference type="InterPro" id="IPR000926">
    <property type="entry name" value="RibA"/>
</dbReference>
<keyword evidence="3 9" id="KW-0479">Metal-binding</keyword>
<keyword evidence="5 9" id="KW-0378">Hydrolase</keyword>
<evidence type="ECO:0000256" key="9">
    <source>
        <dbReference type="HAMAP-Rule" id="MF_00179"/>
    </source>
</evidence>
<evidence type="ECO:0000256" key="5">
    <source>
        <dbReference type="ARBA" id="ARBA00022801"/>
    </source>
</evidence>
<dbReference type="SUPFAM" id="SSF142695">
    <property type="entry name" value="RibA-like"/>
    <property type="match status" value="1"/>
</dbReference>
<keyword evidence="7 9" id="KW-0342">GTP-binding</keyword>
<feature type="binding site" evidence="9">
    <location>
        <position position="83"/>
    </location>
    <ligand>
        <name>GTP</name>
        <dbReference type="ChEBI" id="CHEBI:37565"/>
    </ligand>
</feature>
<dbReference type="NCBIfam" id="NF001591">
    <property type="entry name" value="PRK00393.1"/>
    <property type="match status" value="1"/>
</dbReference>
<feature type="domain" description="GTP cyclohydrolase II" evidence="10">
    <location>
        <begin position="22"/>
        <end position="182"/>
    </location>
</feature>
<dbReference type="GO" id="GO:0008270">
    <property type="term" value="F:zinc ion binding"/>
    <property type="evidence" value="ECO:0007669"/>
    <property type="project" value="UniProtKB-UniRule"/>
</dbReference>
<dbReference type="GO" id="GO:0005525">
    <property type="term" value="F:GTP binding"/>
    <property type="evidence" value="ECO:0007669"/>
    <property type="project" value="UniProtKB-KW"/>
</dbReference>